<sequence>MQGGYGARSLTRNAQSSGRRGRNVNGPARSCPECISRPVSNRREDSAATLRQLDGDASADSVNSTLVRRWGSPPDYFSPARTGHRRGINTSAVQSYRPADMHSSARSWDMTICRKNSGREARRCYTGGEIGEARPRDASLRPEVTQRYPSPGDVQCVW</sequence>
<dbReference type="Proteomes" id="UP001152622">
    <property type="component" value="Chromosome 8"/>
</dbReference>
<evidence type="ECO:0000256" key="1">
    <source>
        <dbReference type="SAM" id="MobiDB-lite"/>
    </source>
</evidence>
<reference evidence="2" key="1">
    <citation type="journal article" date="2023" name="Science">
        <title>Genome structures resolve the early diversification of teleost fishes.</title>
        <authorList>
            <person name="Parey E."/>
            <person name="Louis A."/>
            <person name="Montfort J."/>
            <person name="Bouchez O."/>
            <person name="Roques C."/>
            <person name="Iampietro C."/>
            <person name="Lluch J."/>
            <person name="Castinel A."/>
            <person name="Donnadieu C."/>
            <person name="Desvignes T."/>
            <person name="Floi Bucao C."/>
            <person name="Jouanno E."/>
            <person name="Wen M."/>
            <person name="Mejri S."/>
            <person name="Dirks R."/>
            <person name="Jansen H."/>
            <person name="Henkel C."/>
            <person name="Chen W.J."/>
            <person name="Zahm M."/>
            <person name="Cabau C."/>
            <person name="Klopp C."/>
            <person name="Thompson A.W."/>
            <person name="Robinson-Rechavi M."/>
            <person name="Braasch I."/>
            <person name="Lecointre G."/>
            <person name="Bobe J."/>
            <person name="Postlethwait J.H."/>
            <person name="Berthelot C."/>
            <person name="Roest Crollius H."/>
            <person name="Guiguen Y."/>
        </authorList>
    </citation>
    <scope>NUCLEOTIDE SEQUENCE</scope>
    <source>
        <tissue evidence="2">Blood</tissue>
    </source>
</reference>
<name>A0A9Q1F5B3_SYNKA</name>
<organism evidence="2 3">
    <name type="scientific">Synaphobranchus kaupii</name>
    <name type="common">Kaup's arrowtooth eel</name>
    <dbReference type="NCBI Taxonomy" id="118154"/>
    <lineage>
        <taxon>Eukaryota</taxon>
        <taxon>Metazoa</taxon>
        <taxon>Chordata</taxon>
        <taxon>Craniata</taxon>
        <taxon>Vertebrata</taxon>
        <taxon>Euteleostomi</taxon>
        <taxon>Actinopterygii</taxon>
        <taxon>Neopterygii</taxon>
        <taxon>Teleostei</taxon>
        <taxon>Anguilliformes</taxon>
        <taxon>Synaphobranchidae</taxon>
        <taxon>Synaphobranchus</taxon>
    </lineage>
</organism>
<protein>
    <submittedName>
        <fullName evidence="2">Uncharacterized protein</fullName>
    </submittedName>
</protein>
<accession>A0A9Q1F5B3</accession>
<keyword evidence="3" id="KW-1185">Reference proteome</keyword>
<gene>
    <name evidence="2" type="ORF">SKAU_G00229480</name>
</gene>
<feature type="region of interest" description="Disordered" evidence="1">
    <location>
        <begin position="132"/>
        <end position="152"/>
    </location>
</feature>
<comment type="caution">
    <text evidence="2">The sequence shown here is derived from an EMBL/GenBank/DDBJ whole genome shotgun (WGS) entry which is preliminary data.</text>
</comment>
<evidence type="ECO:0000313" key="3">
    <source>
        <dbReference type="Proteomes" id="UP001152622"/>
    </source>
</evidence>
<proteinExistence type="predicted"/>
<feature type="region of interest" description="Disordered" evidence="1">
    <location>
        <begin position="1"/>
        <end position="100"/>
    </location>
</feature>
<dbReference type="EMBL" id="JAINUF010000008">
    <property type="protein sequence ID" value="KAJ8351472.1"/>
    <property type="molecule type" value="Genomic_DNA"/>
</dbReference>
<dbReference type="AlphaFoldDB" id="A0A9Q1F5B3"/>
<evidence type="ECO:0000313" key="2">
    <source>
        <dbReference type="EMBL" id="KAJ8351472.1"/>
    </source>
</evidence>